<comment type="caution">
    <text evidence="1">The sequence shown here is derived from an EMBL/GenBank/DDBJ whole genome shotgun (WGS) entry which is preliminary data.</text>
</comment>
<proteinExistence type="predicted"/>
<accession>A0AC60PP03</accession>
<reference evidence="1 2" key="1">
    <citation type="journal article" date="2020" name="Cell">
        <title>Large-Scale Comparative Analyses of Tick Genomes Elucidate Their Genetic Diversity and Vector Capacities.</title>
        <authorList>
            <consortium name="Tick Genome and Microbiome Consortium (TIGMIC)"/>
            <person name="Jia N."/>
            <person name="Wang J."/>
            <person name="Shi W."/>
            <person name="Du L."/>
            <person name="Sun Y."/>
            <person name="Zhan W."/>
            <person name="Jiang J.F."/>
            <person name="Wang Q."/>
            <person name="Zhang B."/>
            <person name="Ji P."/>
            <person name="Bell-Sakyi L."/>
            <person name="Cui X.M."/>
            <person name="Yuan T.T."/>
            <person name="Jiang B.G."/>
            <person name="Yang W.F."/>
            <person name="Lam T.T."/>
            <person name="Chang Q.C."/>
            <person name="Ding S.J."/>
            <person name="Wang X.J."/>
            <person name="Zhu J.G."/>
            <person name="Ruan X.D."/>
            <person name="Zhao L."/>
            <person name="Wei J.T."/>
            <person name="Ye R.Z."/>
            <person name="Que T.C."/>
            <person name="Du C.H."/>
            <person name="Zhou Y.H."/>
            <person name="Cheng J.X."/>
            <person name="Dai P.F."/>
            <person name="Guo W.B."/>
            <person name="Han X.H."/>
            <person name="Huang E.J."/>
            <person name="Li L.F."/>
            <person name="Wei W."/>
            <person name="Gao Y.C."/>
            <person name="Liu J.Z."/>
            <person name="Shao H.Z."/>
            <person name="Wang X."/>
            <person name="Wang C.C."/>
            <person name="Yang T.C."/>
            <person name="Huo Q.B."/>
            <person name="Li W."/>
            <person name="Chen H.Y."/>
            <person name="Chen S.E."/>
            <person name="Zhou L.G."/>
            <person name="Ni X.B."/>
            <person name="Tian J.H."/>
            <person name="Sheng Y."/>
            <person name="Liu T."/>
            <person name="Pan Y.S."/>
            <person name="Xia L.Y."/>
            <person name="Li J."/>
            <person name="Zhao F."/>
            <person name="Cao W.C."/>
        </authorList>
    </citation>
    <scope>NUCLEOTIDE SEQUENCE [LARGE SCALE GENOMIC DNA]</scope>
    <source>
        <strain evidence="1">Iper-2018</strain>
    </source>
</reference>
<dbReference type="Proteomes" id="UP000805193">
    <property type="component" value="Unassembled WGS sequence"/>
</dbReference>
<dbReference type="EMBL" id="JABSTQ010010231">
    <property type="protein sequence ID" value="KAG0422432.1"/>
    <property type="molecule type" value="Genomic_DNA"/>
</dbReference>
<keyword evidence="2" id="KW-1185">Reference proteome</keyword>
<protein>
    <submittedName>
        <fullName evidence="1">Uncharacterized protein</fullName>
    </submittedName>
</protein>
<evidence type="ECO:0000313" key="1">
    <source>
        <dbReference type="EMBL" id="KAG0422432.1"/>
    </source>
</evidence>
<organism evidence="1 2">
    <name type="scientific">Ixodes persulcatus</name>
    <name type="common">Taiga tick</name>
    <dbReference type="NCBI Taxonomy" id="34615"/>
    <lineage>
        <taxon>Eukaryota</taxon>
        <taxon>Metazoa</taxon>
        <taxon>Ecdysozoa</taxon>
        <taxon>Arthropoda</taxon>
        <taxon>Chelicerata</taxon>
        <taxon>Arachnida</taxon>
        <taxon>Acari</taxon>
        <taxon>Parasitiformes</taxon>
        <taxon>Ixodida</taxon>
        <taxon>Ixodoidea</taxon>
        <taxon>Ixodidae</taxon>
        <taxon>Ixodinae</taxon>
        <taxon>Ixodes</taxon>
    </lineage>
</organism>
<name>A0AC60PP03_IXOPE</name>
<gene>
    <name evidence="1" type="ORF">HPB47_001742</name>
</gene>
<sequence length="658" mass="72367">MPPSMSRFHELFSGHHRANQGPTRSRTGDAKPAKLAVDGPGLAPSSGQLGPGGAARERSPSVTSRGNWGNRWEFLLSCVGLSVGIGNVWRFPYLAYKNGGGAFLIPYLIMLALAGKPMYFLELAFGQFAGQGPLTIWACAPICKGVGFAMVCVSMVVAVYYNVIMAYTLYYTASTFQAQVPWQRCDPAWANGTNCFVRSQNFTSGNLTEGATPSSQVYWERYVLDISTGIEDLGGVKWDLALCLLLSWIIVVVCLMNGIKTSGKVVYFAATFPYVILITLMVTGLCQPGAIDGVLYFVTPTFERLLDIKVWQAAAGQMFFSLSLSMGGLIMYSSYNKFSNNVFRDAMIVSVLDTVTSIISGMVIFSVLGAMAHDLGNVKVEDVAQGGPGLAFVAYPEALTRLPVPQLWSVLFFLMLFILGLDSEFAILETFVTSLCDQIPFLRAHKWGFTIVMGIVCFLLGLPMVTRGGQYVLELVDNFGGSTTLIFIGLIEIISLAYVYGYGHFSDDVFFMLDRRLGWYWRITWTVTSPLVLFIIFIFAMLDQKDPLKYGKYVYPGWAVGIGWAITLFVMLQIPFWAAVSIYRAPGNTFLQKLRRATKPSPAWGPSDTSLKDQWKVATGQTAPGIKVELRKFTPSEATNDLGGVENKAYTVSEQDAH</sequence>
<evidence type="ECO:0000313" key="2">
    <source>
        <dbReference type="Proteomes" id="UP000805193"/>
    </source>
</evidence>